<dbReference type="EMBL" id="BX640449">
    <property type="protein sequence ID" value="CAE34512.1"/>
    <property type="molecule type" value="Genomic_DNA"/>
</dbReference>
<dbReference type="HOGENOM" id="CLU_1632182_0_0_4"/>
<feature type="transmembrane region" description="Helical" evidence="2">
    <location>
        <begin position="138"/>
        <end position="158"/>
    </location>
</feature>
<keyword evidence="2" id="KW-0812">Transmembrane</keyword>
<dbReference type="Proteomes" id="UP000001027">
    <property type="component" value="Chromosome"/>
</dbReference>
<evidence type="ECO:0000256" key="2">
    <source>
        <dbReference type="SAM" id="Phobius"/>
    </source>
</evidence>
<protein>
    <submittedName>
        <fullName evidence="3">Uncharacterized protein</fullName>
    </submittedName>
</protein>
<sequence>MLFTGHVISEYRHIMSDADLSPDIEPRQADASQPGAEPKGTSSSRKSLSKLRRELTDDELSSPAVQRMLVDEIERLDVERNQLVEFRDKFYDSKTRIGVLEEKFTGKMAIEVIHVACNTVGAAALGYAPSIWDKQPMAWLFAIFGTILVVMSLIAKVIKVKP</sequence>
<accession>A0A0H3LYS3</accession>
<reference evidence="4" key="1">
    <citation type="journal article" date="2003" name="Nat. Genet.">
        <title>Comparative analysis of the genome sequences of Bordetella pertussis, Bordetella parapertussis and Bordetella bronchiseptica.</title>
        <authorList>
            <person name="Parkhill J."/>
            <person name="Sebaihia M."/>
            <person name="Preston A."/>
            <person name="Murphy L.D."/>
            <person name="Thomson N.R."/>
            <person name="Harris D.E."/>
            <person name="Holden M.T.G."/>
            <person name="Churcher C.M."/>
            <person name="Bentley S.D."/>
            <person name="Mungall K.L."/>
            <person name="Cerdeno-Tarraga A.-M."/>
            <person name="Temple L."/>
            <person name="James K.D."/>
            <person name="Harris B."/>
            <person name="Quail M.A."/>
            <person name="Achtman M."/>
            <person name="Atkin R."/>
            <person name="Baker S."/>
            <person name="Basham D."/>
            <person name="Bason N."/>
            <person name="Cherevach I."/>
            <person name="Chillingworth T."/>
            <person name="Collins M."/>
            <person name="Cronin A."/>
            <person name="Davis P."/>
            <person name="Doggett J."/>
            <person name="Feltwell T."/>
            <person name="Goble A."/>
            <person name="Hamlin N."/>
            <person name="Hauser H."/>
            <person name="Holroyd S."/>
            <person name="Jagels K."/>
            <person name="Leather S."/>
            <person name="Moule S."/>
            <person name="Norberczak H."/>
            <person name="O'Neil S."/>
            <person name="Ormond D."/>
            <person name="Price C."/>
            <person name="Rabbinowitsch E."/>
            <person name="Rutter S."/>
            <person name="Sanders M."/>
            <person name="Saunders D."/>
            <person name="Seeger K."/>
            <person name="Sharp S."/>
            <person name="Simmonds M."/>
            <person name="Skelton J."/>
            <person name="Squares R."/>
            <person name="Squares S."/>
            <person name="Stevens K."/>
            <person name="Unwin L."/>
            <person name="Whitehead S."/>
            <person name="Barrell B.G."/>
            <person name="Maskell D.J."/>
        </authorList>
    </citation>
    <scope>NUCLEOTIDE SEQUENCE [LARGE SCALE GENOMIC DNA]</scope>
    <source>
        <strain evidence="4">ATCC BAA-588 / NCTC 13252 / RB50</strain>
    </source>
</reference>
<proteinExistence type="predicted"/>
<evidence type="ECO:0000313" key="3">
    <source>
        <dbReference type="EMBL" id="CAE34512.1"/>
    </source>
</evidence>
<keyword evidence="2" id="KW-0472">Membrane</keyword>
<dbReference type="AlphaFoldDB" id="A0A0H3LYS3"/>
<evidence type="ECO:0000313" key="4">
    <source>
        <dbReference type="Proteomes" id="UP000001027"/>
    </source>
</evidence>
<dbReference type="KEGG" id="bbr:BB4149"/>
<organism evidence="3 4">
    <name type="scientific">Bordetella bronchiseptica (strain ATCC BAA-588 / NCTC 13252 / RB50)</name>
    <name type="common">Alcaligenes bronchisepticus</name>
    <dbReference type="NCBI Taxonomy" id="257310"/>
    <lineage>
        <taxon>Bacteria</taxon>
        <taxon>Pseudomonadati</taxon>
        <taxon>Pseudomonadota</taxon>
        <taxon>Betaproteobacteria</taxon>
        <taxon>Burkholderiales</taxon>
        <taxon>Alcaligenaceae</taxon>
        <taxon>Bordetella</taxon>
    </lineage>
</organism>
<evidence type="ECO:0000256" key="1">
    <source>
        <dbReference type="SAM" id="MobiDB-lite"/>
    </source>
</evidence>
<keyword evidence="2" id="KW-1133">Transmembrane helix</keyword>
<feature type="region of interest" description="Disordered" evidence="1">
    <location>
        <begin position="19"/>
        <end position="61"/>
    </location>
</feature>
<feature type="transmembrane region" description="Helical" evidence="2">
    <location>
        <begin position="112"/>
        <end position="132"/>
    </location>
</feature>
<name>A0A0H3LYS3_BORBR</name>
<gene>
    <name evidence="3" type="ordered locus">BB4149</name>
</gene>